<dbReference type="Proteomes" id="UP000266841">
    <property type="component" value="Unassembled WGS sequence"/>
</dbReference>
<feature type="region of interest" description="Disordered" evidence="1">
    <location>
        <begin position="1"/>
        <end position="57"/>
    </location>
</feature>
<dbReference type="eggNOG" id="ENOG502R93P">
    <property type="taxonomic scope" value="Eukaryota"/>
</dbReference>
<sequence>GVDARHAPEPWTAAVRGRRRRRQQERQEGKLEVHHHAAEVEDEEEEEEEEEDSDPPEVQLQKFLDEFGDDAVKSRERFLKAVDDTEKSQADLHEWDRSRGLRKCHSRTVVKTRGSRACLVAFLNGKVQPRKTKPRVQKRK</sequence>
<accession>K0S6V4</accession>
<gene>
    <name evidence="2" type="ORF">THAOC_18548</name>
</gene>
<dbReference type="AlphaFoldDB" id="K0S6V4"/>
<protein>
    <submittedName>
        <fullName evidence="2">Uncharacterized protein</fullName>
    </submittedName>
</protein>
<keyword evidence="3" id="KW-1185">Reference proteome</keyword>
<feature type="non-terminal residue" evidence="2">
    <location>
        <position position="1"/>
    </location>
</feature>
<reference evidence="2 3" key="1">
    <citation type="journal article" date="2012" name="Genome Biol.">
        <title>Genome and low-iron response of an oceanic diatom adapted to chronic iron limitation.</title>
        <authorList>
            <person name="Lommer M."/>
            <person name="Specht M."/>
            <person name="Roy A.S."/>
            <person name="Kraemer L."/>
            <person name="Andreson R."/>
            <person name="Gutowska M.A."/>
            <person name="Wolf J."/>
            <person name="Bergner S.V."/>
            <person name="Schilhabel M.B."/>
            <person name="Klostermeier U.C."/>
            <person name="Beiko R.G."/>
            <person name="Rosenstiel P."/>
            <person name="Hippler M."/>
            <person name="Laroche J."/>
        </authorList>
    </citation>
    <scope>NUCLEOTIDE SEQUENCE [LARGE SCALE GENOMIC DNA]</scope>
    <source>
        <strain evidence="2 3">CCMP1005</strain>
    </source>
</reference>
<dbReference type="OrthoDB" id="47958at2759"/>
<proteinExistence type="predicted"/>
<evidence type="ECO:0000313" key="2">
    <source>
        <dbReference type="EMBL" id="EJK61020.1"/>
    </source>
</evidence>
<evidence type="ECO:0000256" key="1">
    <source>
        <dbReference type="SAM" id="MobiDB-lite"/>
    </source>
</evidence>
<feature type="compositionally biased region" description="Acidic residues" evidence="1">
    <location>
        <begin position="40"/>
        <end position="55"/>
    </location>
</feature>
<name>K0S6V4_THAOC</name>
<evidence type="ECO:0000313" key="3">
    <source>
        <dbReference type="Proteomes" id="UP000266841"/>
    </source>
</evidence>
<organism evidence="2 3">
    <name type="scientific">Thalassiosira oceanica</name>
    <name type="common">Marine diatom</name>
    <dbReference type="NCBI Taxonomy" id="159749"/>
    <lineage>
        <taxon>Eukaryota</taxon>
        <taxon>Sar</taxon>
        <taxon>Stramenopiles</taxon>
        <taxon>Ochrophyta</taxon>
        <taxon>Bacillariophyta</taxon>
        <taxon>Coscinodiscophyceae</taxon>
        <taxon>Thalassiosirophycidae</taxon>
        <taxon>Thalassiosirales</taxon>
        <taxon>Thalassiosiraceae</taxon>
        <taxon>Thalassiosira</taxon>
    </lineage>
</organism>
<comment type="caution">
    <text evidence="2">The sequence shown here is derived from an EMBL/GenBank/DDBJ whole genome shotgun (WGS) entry which is preliminary data.</text>
</comment>
<feature type="compositionally biased region" description="Basic and acidic residues" evidence="1">
    <location>
        <begin position="24"/>
        <end position="39"/>
    </location>
</feature>
<dbReference type="EMBL" id="AGNL01020480">
    <property type="protein sequence ID" value="EJK61020.1"/>
    <property type="molecule type" value="Genomic_DNA"/>
</dbReference>